<evidence type="ECO:0000256" key="2">
    <source>
        <dbReference type="ARBA" id="ARBA00022692"/>
    </source>
</evidence>
<reference evidence="7" key="1">
    <citation type="journal article" date="2019" name="Int. J. Syst. Evol. Microbiol.">
        <title>The Global Catalogue of Microorganisms (GCM) 10K type strain sequencing project: providing services to taxonomists for standard genome sequencing and annotation.</title>
        <authorList>
            <consortium name="The Broad Institute Genomics Platform"/>
            <consortium name="The Broad Institute Genome Sequencing Center for Infectious Disease"/>
            <person name="Wu L."/>
            <person name="Ma J."/>
        </authorList>
    </citation>
    <scope>NUCLEOTIDE SEQUENCE [LARGE SCALE GENOMIC DNA]</scope>
    <source>
        <strain evidence="7">NBRC 111980</strain>
    </source>
</reference>
<keyword evidence="3 5" id="KW-1133">Transmembrane helix</keyword>
<evidence type="ECO:0000256" key="4">
    <source>
        <dbReference type="ARBA" id="ARBA00023136"/>
    </source>
</evidence>
<evidence type="ECO:0000256" key="3">
    <source>
        <dbReference type="ARBA" id="ARBA00022989"/>
    </source>
</evidence>
<dbReference type="InterPro" id="IPR003825">
    <property type="entry name" value="Colicin-V_CvpA"/>
</dbReference>
<dbReference type="EMBL" id="BSOB01000035">
    <property type="protein sequence ID" value="GLQ94168.1"/>
    <property type="molecule type" value="Genomic_DNA"/>
</dbReference>
<comment type="subcellular location">
    <subcellularLocation>
        <location evidence="1">Membrane</location>
        <topology evidence="1">Multi-pass membrane protein</topology>
    </subcellularLocation>
</comment>
<evidence type="ECO:0008006" key="8">
    <source>
        <dbReference type="Google" id="ProtNLM"/>
    </source>
</evidence>
<dbReference type="InterPro" id="IPR052719">
    <property type="entry name" value="CvpA-like"/>
</dbReference>
<gene>
    <name evidence="6" type="ORF">GCM10007901_31190</name>
</gene>
<feature type="transmembrane region" description="Helical" evidence="5">
    <location>
        <begin position="100"/>
        <end position="121"/>
    </location>
</feature>
<evidence type="ECO:0000313" key="7">
    <source>
        <dbReference type="Proteomes" id="UP001156670"/>
    </source>
</evidence>
<comment type="caution">
    <text evidence="6">The sequence shown here is derived from an EMBL/GenBank/DDBJ whole genome shotgun (WGS) entry which is preliminary data.</text>
</comment>
<evidence type="ECO:0000256" key="5">
    <source>
        <dbReference type="SAM" id="Phobius"/>
    </source>
</evidence>
<evidence type="ECO:0000313" key="6">
    <source>
        <dbReference type="EMBL" id="GLQ94168.1"/>
    </source>
</evidence>
<dbReference type="RefSeq" id="WP_284321873.1">
    <property type="nucleotide sequence ID" value="NZ_BSOB01000035.1"/>
</dbReference>
<dbReference type="Proteomes" id="UP001156670">
    <property type="component" value="Unassembled WGS sequence"/>
</dbReference>
<sequence length="200" mass="21839">MNAVDFIIIAVLGLSVLVGLWRGLISEVLALVTWIAAFWVAWTYGPDVSTHFEHSIQTPLLRLLVGYGLCFIAVLILGALVRFAIHALVDSTGLGGTDRLLGMIFGFARGLLLVTLIVFLVNQTGFAREPLWHESTLLPQFNSLATWLEHEMPPNVRQYLHRENFPVHLPNVMPGSLPAHGTIFPAAASSAADATHHTNG</sequence>
<dbReference type="Pfam" id="PF02674">
    <property type="entry name" value="Colicin_V"/>
    <property type="match status" value="1"/>
</dbReference>
<feature type="transmembrane region" description="Helical" evidence="5">
    <location>
        <begin position="28"/>
        <end position="45"/>
    </location>
</feature>
<accession>A0ABQ5XUV2</accession>
<keyword evidence="7" id="KW-1185">Reference proteome</keyword>
<feature type="transmembrane region" description="Helical" evidence="5">
    <location>
        <begin position="65"/>
        <end position="88"/>
    </location>
</feature>
<proteinExistence type="predicted"/>
<protein>
    <recommendedName>
        <fullName evidence="8">CvpA family protein</fullName>
    </recommendedName>
</protein>
<keyword evidence="4 5" id="KW-0472">Membrane</keyword>
<dbReference type="PANTHER" id="PTHR36926">
    <property type="entry name" value="COLICIN V PRODUCTION PROTEIN"/>
    <property type="match status" value="1"/>
</dbReference>
<keyword evidence="2 5" id="KW-0812">Transmembrane</keyword>
<name>A0ABQ5XUV2_9GAMM</name>
<evidence type="ECO:0000256" key="1">
    <source>
        <dbReference type="ARBA" id="ARBA00004141"/>
    </source>
</evidence>
<dbReference type="PANTHER" id="PTHR36926:SF1">
    <property type="entry name" value="COLICIN V PRODUCTION PROTEIN"/>
    <property type="match status" value="1"/>
</dbReference>
<organism evidence="6 7">
    <name type="scientific">Dyella acidisoli</name>
    <dbReference type="NCBI Taxonomy" id="1867834"/>
    <lineage>
        <taxon>Bacteria</taxon>
        <taxon>Pseudomonadati</taxon>
        <taxon>Pseudomonadota</taxon>
        <taxon>Gammaproteobacteria</taxon>
        <taxon>Lysobacterales</taxon>
        <taxon>Rhodanobacteraceae</taxon>
        <taxon>Dyella</taxon>
    </lineage>
</organism>